<evidence type="ECO:0000256" key="2">
    <source>
        <dbReference type="ARBA" id="ARBA00022692"/>
    </source>
</evidence>
<proteinExistence type="predicted"/>
<evidence type="ECO:0000256" key="1">
    <source>
        <dbReference type="ARBA" id="ARBA00004141"/>
    </source>
</evidence>
<protein>
    <submittedName>
        <fullName evidence="8">ABC transporter permease</fullName>
    </submittedName>
</protein>
<dbReference type="InterPro" id="IPR013525">
    <property type="entry name" value="ABC2_TM"/>
</dbReference>
<comment type="subcellular location">
    <subcellularLocation>
        <location evidence="1">Membrane</location>
        <topology evidence="1">Multi-pass membrane protein</topology>
    </subcellularLocation>
</comment>
<dbReference type="PANTHER" id="PTHR43229:SF2">
    <property type="entry name" value="NODULATION PROTEIN J"/>
    <property type="match status" value="1"/>
</dbReference>
<dbReference type="GO" id="GO:0140359">
    <property type="term" value="F:ABC-type transporter activity"/>
    <property type="evidence" value="ECO:0007669"/>
    <property type="project" value="InterPro"/>
</dbReference>
<comment type="caution">
    <text evidence="8">The sequence shown here is derived from an EMBL/GenBank/DDBJ whole genome shotgun (WGS) entry which is preliminary data.</text>
</comment>
<evidence type="ECO:0000256" key="3">
    <source>
        <dbReference type="ARBA" id="ARBA00022989"/>
    </source>
</evidence>
<evidence type="ECO:0000259" key="7">
    <source>
        <dbReference type="Pfam" id="PF12698"/>
    </source>
</evidence>
<reference evidence="8" key="1">
    <citation type="submission" date="2021-03" db="EMBL/GenBank/DDBJ databases">
        <authorList>
            <person name="Sun Q."/>
        </authorList>
    </citation>
    <scope>NUCLEOTIDE SEQUENCE</scope>
    <source>
        <strain evidence="8">CCM 8862</strain>
    </source>
</reference>
<dbReference type="AlphaFoldDB" id="A0A939DZ10"/>
<gene>
    <name evidence="8" type="ORF">JZY06_02240</name>
</gene>
<keyword evidence="2 6" id="KW-0812">Transmembrane</keyword>
<organism evidence="8 9">
    <name type="scientific">Corynebacterium mendelii</name>
    <dbReference type="NCBI Taxonomy" id="2765362"/>
    <lineage>
        <taxon>Bacteria</taxon>
        <taxon>Bacillati</taxon>
        <taxon>Actinomycetota</taxon>
        <taxon>Actinomycetes</taxon>
        <taxon>Mycobacteriales</taxon>
        <taxon>Corynebacteriaceae</taxon>
        <taxon>Corynebacterium</taxon>
    </lineage>
</organism>
<evidence type="ECO:0000313" key="8">
    <source>
        <dbReference type="EMBL" id="MBN9643451.1"/>
    </source>
</evidence>
<dbReference type="PANTHER" id="PTHR43229">
    <property type="entry name" value="NODULATION PROTEIN J"/>
    <property type="match status" value="1"/>
</dbReference>
<feature type="transmembrane region" description="Helical" evidence="6">
    <location>
        <begin position="133"/>
        <end position="153"/>
    </location>
</feature>
<name>A0A939DZ10_9CORY</name>
<keyword evidence="3 6" id="KW-1133">Transmembrane helix</keyword>
<evidence type="ECO:0000256" key="5">
    <source>
        <dbReference type="SAM" id="MobiDB-lite"/>
    </source>
</evidence>
<feature type="transmembrane region" description="Helical" evidence="6">
    <location>
        <begin position="85"/>
        <end position="105"/>
    </location>
</feature>
<dbReference type="EMBL" id="JAFLEQ010000003">
    <property type="protein sequence ID" value="MBN9643451.1"/>
    <property type="molecule type" value="Genomic_DNA"/>
</dbReference>
<feature type="transmembrane region" description="Helical" evidence="6">
    <location>
        <begin position="242"/>
        <end position="263"/>
    </location>
</feature>
<keyword evidence="9" id="KW-1185">Reference proteome</keyword>
<dbReference type="RefSeq" id="WP_207118151.1">
    <property type="nucleotide sequence ID" value="NZ_JAFLEQ010000003.1"/>
</dbReference>
<dbReference type="GO" id="GO:0016020">
    <property type="term" value="C:membrane"/>
    <property type="evidence" value="ECO:0007669"/>
    <property type="project" value="UniProtKB-SubCell"/>
</dbReference>
<evidence type="ECO:0000313" key="9">
    <source>
        <dbReference type="Proteomes" id="UP000664332"/>
    </source>
</evidence>
<feature type="transmembrane region" description="Helical" evidence="6">
    <location>
        <begin position="189"/>
        <end position="222"/>
    </location>
</feature>
<dbReference type="InterPro" id="IPR051784">
    <property type="entry name" value="Nod_factor_ABC_transporter"/>
</dbReference>
<dbReference type="Proteomes" id="UP000664332">
    <property type="component" value="Unassembled WGS sequence"/>
</dbReference>
<keyword evidence="4 6" id="KW-0472">Membrane</keyword>
<feature type="transmembrane region" description="Helical" evidence="6">
    <location>
        <begin position="54"/>
        <end position="73"/>
    </location>
</feature>
<sequence length="268" mass="28503">MTDHRAPTRPHRGTGRFPANTFTPDPARAPIGRMIAHQARIESLLFLRHGEQQLLSLIIPFLLLVSLTVVPVVDLDNPVDYVFPLTMAISAMSAGFTGQAIAVAFDRRYGALKRIGASGVPAWAIITGKVMGVWGVSVVQTLILGATALVLGWRQPPLHVLLGLVVLVIGVACFTALGLLLGGTLSSEIVLALANLIWFLLAGAAGFALITSGGQVAVWYHIVPSIALAEGTFTALNGQVPWLDAAILVIWTILGALAANRWFSFTMK</sequence>
<feature type="transmembrane region" description="Helical" evidence="6">
    <location>
        <begin position="159"/>
        <end position="182"/>
    </location>
</feature>
<evidence type="ECO:0000256" key="6">
    <source>
        <dbReference type="SAM" id="Phobius"/>
    </source>
</evidence>
<accession>A0A939DZ10</accession>
<evidence type="ECO:0000256" key="4">
    <source>
        <dbReference type="ARBA" id="ARBA00023136"/>
    </source>
</evidence>
<feature type="region of interest" description="Disordered" evidence="5">
    <location>
        <begin position="1"/>
        <end position="22"/>
    </location>
</feature>
<feature type="domain" description="ABC-2 type transporter transmembrane" evidence="7">
    <location>
        <begin position="79"/>
        <end position="257"/>
    </location>
</feature>
<dbReference type="Pfam" id="PF12698">
    <property type="entry name" value="ABC2_membrane_3"/>
    <property type="match status" value="1"/>
</dbReference>